<sequence>MNDLAAALVRGKANIGLGPDIGPRTVEVYRAHLMEKLGVPGLPEAVRIRARGRALERGASQSGTLNAGRAVRSPYAISHR</sequence>
<keyword evidence="4" id="KW-1185">Reference proteome</keyword>
<comment type="caution">
    <text evidence="3">The sequence shown here is derived from an EMBL/GenBank/DDBJ whole genome shotgun (WGS) entry which is preliminary data.</text>
</comment>
<feature type="region of interest" description="Disordered" evidence="1">
    <location>
        <begin position="58"/>
        <end position="80"/>
    </location>
</feature>
<evidence type="ECO:0000313" key="4">
    <source>
        <dbReference type="Proteomes" id="UP000766336"/>
    </source>
</evidence>
<gene>
    <name evidence="3" type="ORF">KHU32_13600</name>
</gene>
<dbReference type="InterPro" id="IPR000792">
    <property type="entry name" value="Tscrpt_reg_LuxR_C"/>
</dbReference>
<name>A0ABS5QE47_9PROT</name>
<dbReference type="InterPro" id="IPR036388">
    <property type="entry name" value="WH-like_DNA-bd_sf"/>
</dbReference>
<dbReference type="EMBL" id="JAHCDA010000002">
    <property type="protein sequence ID" value="MBS7811980.1"/>
    <property type="molecule type" value="Genomic_DNA"/>
</dbReference>
<dbReference type="RefSeq" id="WP_213670619.1">
    <property type="nucleotide sequence ID" value="NZ_JAHCDA010000002.1"/>
</dbReference>
<organism evidence="3 4">
    <name type="scientific">Roseococcus pinisoli</name>
    <dbReference type="NCBI Taxonomy" id="2835040"/>
    <lineage>
        <taxon>Bacteria</taxon>
        <taxon>Pseudomonadati</taxon>
        <taxon>Pseudomonadota</taxon>
        <taxon>Alphaproteobacteria</taxon>
        <taxon>Acetobacterales</taxon>
        <taxon>Roseomonadaceae</taxon>
        <taxon>Roseococcus</taxon>
    </lineage>
</organism>
<dbReference type="Gene3D" id="1.10.10.10">
    <property type="entry name" value="Winged helix-like DNA-binding domain superfamily/Winged helix DNA-binding domain"/>
    <property type="match status" value="1"/>
</dbReference>
<evidence type="ECO:0000256" key="1">
    <source>
        <dbReference type="SAM" id="MobiDB-lite"/>
    </source>
</evidence>
<proteinExistence type="predicted"/>
<protein>
    <recommendedName>
        <fullName evidence="2">HTH luxR-type domain-containing protein</fullName>
    </recommendedName>
</protein>
<dbReference type="SUPFAM" id="SSF46894">
    <property type="entry name" value="C-terminal effector domain of the bipartite response regulators"/>
    <property type="match status" value="1"/>
</dbReference>
<evidence type="ECO:0000259" key="2">
    <source>
        <dbReference type="Pfam" id="PF00196"/>
    </source>
</evidence>
<feature type="domain" description="HTH luxR-type" evidence="2">
    <location>
        <begin position="20"/>
        <end position="48"/>
    </location>
</feature>
<dbReference type="InterPro" id="IPR016032">
    <property type="entry name" value="Sig_transdc_resp-reg_C-effctor"/>
</dbReference>
<accession>A0ABS5QE47</accession>
<evidence type="ECO:0000313" key="3">
    <source>
        <dbReference type="EMBL" id="MBS7811980.1"/>
    </source>
</evidence>
<dbReference type="Pfam" id="PF00196">
    <property type="entry name" value="GerE"/>
    <property type="match status" value="1"/>
</dbReference>
<reference evidence="3 4" key="1">
    <citation type="submission" date="2021-05" db="EMBL/GenBank/DDBJ databases">
        <title>Roseococcus sp. XZZS9, whole genome shotgun sequencing project.</title>
        <authorList>
            <person name="Zhao G."/>
            <person name="Shen L."/>
        </authorList>
    </citation>
    <scope>NUCLEOTIDE SEQUENCE [LARGE SCALE GENOMIC DNA]</scope>
    <source>
        <strain evidence="3 4">XZZS9</strain>
    </source>
</reference>
<dbReference type="Proteomes" id="UP000766336">
    <property type="component" value="Unassembled WGS sequence"/>
</dbReference>